<evidence type="ECO:0000256" key="1">
    <source>
        <dbReference type="ARBA" id="ARBA00038232"/>
    </source>
</evidence>
<dbReference type="InterPro" id="IPR052057">
    <property type="entry name" value="IS150/IS1296_orfA-like"/>
</dbReference>
<dbReference type="EMBL" id="JANQBD010000008">
    <property type="protein sequence ID" value="MCR8631961.1"/>
    <property type="molecule type" value="Genomic_DNA"/>
</dbReference>
<comment type="caution">
    <text evidence="3">The sequence shown here is derived from an EMBL/GenBank/DDBJ whole genome shotgun (WGS) entry which is preliminary data.</text>
</comment>
<dbReference type="Pfam" id="PF13518">
    <property type="entry name" value="HTH_28"/>
    <property type="match status" value="2"/>
</dbReference>
<reference evidence="3 4" key="1">
    <citation type="submission" date="2022-08" db="EMBL/GenBank/DDBJ databases">
        <title>Paenibacillus endoradicis sp. nov., Paenibacillus radicibacter sp. nov and Paenibacillus pararadicis sp. nov., three cold-adapted plant growth-promoting bacteria isolated from root of Larix gmelinii in Great Khingan.</title>
        <authorList>
            <person name="Xue H."/>
        </authorList>
    </citation>
    <scope>NUCLEOTIDE SEQUENCE [LARGE SCALE GENOMIC DNA]</scope>
    <source>
        <strain evidence="3 4">N5-1-1-5</strain>
    </source>
</reference>
<dbReference type="SUPFAM" id="SSF48295">
    <property type="entry name" value="TrpR-like"/>
    <property type="match status" value="3"/>
</dbReference>
<evidence type="ECO:0000313" key="3">
    <source>
        <dbReference type="EMBL" id="MCR8631961.1"/>
    </source>
</evidence>
<sequence>MSKTEHTASEKFAILQQIESGHIGVKSAARTFGISKTTLAKWRRRYRIYGYEGLEIRTRNRSYSAELKHQAVKDYLSGAFSQYEVIDKYKIASRTQLSRWVDMYNGHSSLKIYTGGTTAMTKGRSTTLQERIDIVQYCLSHGRDYRKTAEQFKVSYQQVYGWVNKFEAGDQEALRDGRGRSKSPEELTEAVQHKLAMKKLAYENERLRAENAFLKKLQEFERRRL</sequence>
<gene>
    <name evidence="3" type="ORF">NV381_12150</name>
</gene>
<evidence type="ECO:0000313" key="4">
    <source>
        <dbReference type="Proteomes" id="UP001300012"/>
    </source>
</evidence>
<protein>
    <submittedName>
        <fullName evidence="3">Helix-turn-helix domain-containing protein</fullName>
    </submittedName>
</protein>
<accession>A0ABT1YFJ4</accession>
<name>A0ABT1YFJ4_9BACL</name>
<dbReference type="PANTHER" id="PTHR33795:SF1">
    <property type="entry name" value="INSERTION ELEMENT IS150 PROTEIN INSJ"/>
    <property type="match status" value="1"/>
</dbReference>
<keyword evidence="4" id="KW-1185">Reference proteome</keyword>
<comment type="similarity">
    <text evidence="1">Belongs to the IS150/IS1296 orfA family.</text>
</comment>
<feature type="domain" description="Insertion element IS150 protein InsJ-like helix-turn-helix" evidence="2">
    <location>
        <begin position="130"/>
        <end position="182"/>
    </location>
</feature>
<dbReference type="Proteomes" id="UP001300012">
    <property type="component" value="Unassembled WGS sequence"/>
</dbReference>
<dbReference type="Gene3D" id="1.10.10.10">
    <property type="entry name" value="Winged helix-like DNA-binding domain superfamily/Winged helix DNA-binding domain"/>
    <property type="match status" value="2"/>
</dbReference>
<dbReference type="InterPro" id="IPR010921">
    <property type="entry name" value="Trp_repressor/repl_initiator"/>
</dbReference>
<dbReference type="RefSeq" id="WP_258213559.1">
    <property type="nucleotide sequence ID" value="NZ_JANQBD010000008.1"/>
</dbReference>
<feature type="domain" description="Insertion element IS150 protein InsJ-like helix-turn-helix" evidence="2">
    <location>
        <begin position="13"/>
        <end position="55"/>
    </location>
</feature>
<organism evidence="3 4">
    <name type="scientific">Paenibacillus radicis</name>
    <name type="common">ex Xue et al. 2023</name>
    <dbReference type="NCBI Taxonomy" id="2972489"/>
    <lineage>
        <taxon>Bacteria</taxon>
        <taxon>Bacillati</taxon>
        <taxon>Bacillota</taxon>
        <taxon>Bacilli</taxon>
        <taxon>Bacillales</taxon>
        <taxon>Paenibacillaceae</taxon>
        <taxon>Paenibacillus</taxon>
    </lineage>
</organism>
<dbReference type="InterPro" id="IPR036388">
    <property type="entry name" value="WH-like_DNA-bd_sf"/>
</dbReference>
<dbReference type="PANTHER" id="PTHR33795">
    <property type="entry name" value="INSERTION ELEMENT IS150 PROTEIN INSJ"/>
    <property type="match status" value="1"/>
</dbReference>
<proteinExistence type="inferred from homology"/>
<dbReference type="InterPro" id="IPR055247">
    <property type="entry name" value="InsJ-like_HTH"/>
</dbReference>
<evidence type="ECO:0000259" key="2">
    <source>
        <dbReference type="Pfam" id="PF13518"/>
    </source>
</evidence>